<reference evidence="1" key="1">
    <citation type="journal article" date="2021" name="Proc. Natl. Acad. Sci. U.S.A.">
        <title>A Catalog of Tens of Thousands of Viruses from Human Metagenomes Reveals Hidden Associations with Chronic Diseases.</title>
        <authorList>
            <person name="Tisza M.J."/>
            <person name="Buck C.B."/>
        </authorList>
    </citation>
    <scope>NUCLEOTIDE SEQUENCE</scope>
    <source>
        <strain evidence="1">Cthjx9</strain>
    </source>
</reference>
<evidence type="ECO:0000313" key="1">
    <source>
        <dbReference type="EMBL" id="DAD76491.1"/>
    </source>
</evidence>
<sequence length="188" mass="22274">MELEVKLKRKYESKTETFVLINYKRDLRRCVNITYPRDWDCEKLDVFIQNFHDVNVRKPLYVSEWSSLLMKNRLEEIKKLGYRVIAINQLHGYIVRKDGKFLSYQLAKYTSEGGISLTYQYVPSRTHGSGAIQGGESGYNFGFTEFSKEMLNDMMEHPKLYGKVEHYKDFNEYRQLNAGREKSLKKII</sequence>
<proteinExistence type="predicted"/>
<name>A0A8S5M345_9CAUD</name>
<dbReference type="EMBL" id="BK014803">
    <property type="protein sequence ID" value="DAD76491.1"/>
    <property type="molecule type" value="Genomic_DNA"/>
</dbReference>
<protein>
    <submittedName>
        <fullName evidence="1">Uncharacterized protein</fullName>
    </submittedName>
</protein>
<organism evidence="1">
    <name type="scientific">Siphoviridae sp. cthjx9</name>
    <dbReference type="NCBI Taxonomy" id="2826426"/>
    <lineage>
        <taxon>Viruses</taxon>
        <taxon>Duplodnaviria</taxon>
        <taxon>Heunggongvirae</taxon>
        <taxon>Uroviricota</taxon>
        <taxon>Caudoviricetes</taxon>
    </lineage>
</organism>
<accession>A0A8S5M345</accession>